<dbReference type="GO" id="GO:0005886">
    <property type="term" value="C:plasma membrane"/>
    <property type="evidence" value="ECO:0007669"/>
    <property type="project" value="InterPro"/>
</dbReference>
<feature type="region of interest" description="Disordered" evidence="1">
    <location>
        <begin position="1"/>
        <end position="60"/>
    </location>
</feature>
<keyword evidence="2" id="KW-0812">Transmembrane</keyword>
<accession>A0A059IY11</accession>
<evidence type="ECO:0000313" key="3">
    <source>
        <dbReference type="EMBL" id="KDB20112.1"/>
    </source>
</evidence>
<dbReference type="OrthoDB" id="3366093at2759"/>
<keyword evidence="2" id="KW-1133">Transmembrane helix</keyword>
<dbReference type="GO" id="GO:0007232">
    <property type="term" value="P:osmosensory signaling pathway via Sho1 osmosensor"/>
    <property type="evidence" value="ECO:0007669"/>
    <property type="project" value="InterPro"/>
</dbReference>
<gene>
    <name evidence="3" type="ORF">H109_07929</name>
</gene>
<evidence type="ECO:0008006" key="5">
    <source>
        <dbReference type="Google" id="ProtNLM"/>
    </source>
</evidence>
<dbReference type="PANTHER" id="PTHR35778:SF1">
    <property type="entry name" value="SIGNALING MUCIN HKR1-RELATED"/>
    <property type="match status" value="1"/>
</dbReference>
<organism evidence="3 4">
    <name type="scientific">Trichophyton interdigitale (strain MR816)</name>
    <dbReference type="NCBI Taxonomy" id="1215338"/>
    <lineage>
        <taxon>Eukaryota</taxon>
        <taxon>Fungi</taxon>
        <taxon>Dikarya</taxon>
        <taxon>Ascomycota</taxon>
        <taxon>Pezizomycotina</taxon>
        <taxon>Eurotiomycetes</taxon>
        <taxon>Eurotiomycetidae</taxon>
        <taxon>Onygenales</taxon>
        <taxon>Arthrodermataceae</taxon>
        <taxon>Trichophyton</taxon>
    </lineage>
</organism>
<feature type="compositionally biased region" description="Low complexity" evidence="1">
    <location>
        <begin position="48"/>
        <end position="59"/>
    </location>
</feature>
<keyword evidence="2" id="KW-0472">Membrane</keyword>
<proteinExistence type="predicted"/>
<dbReference type="GO" id="GO:0009986">
    <property type="term" value="C:cell surface"/>
    <property type="evidence" value="ECO:0007669"/>
    <property type="project" value="TreeGrafter"/>
</dbReference>
<feature type="compositionally biased region" description="Polar residues" evidence="1">
    <location>
        <begin position="1"/>
        <end position="10"/>
    </location>
</feature>
<dbReference type="GO" id="GO:0031505">
    <property type="term" value="P:fungal-type cell wall organization"/>
    <property type="evidence" value="ECO:0007669"/>
    <property type="project" value="TreeGrafter"/>
</dbReference>
<dbReference type="GO" id="GO:0001402">
    <property type="term" value="P:signal transduction involved in filamentous growth"/>
    <property type="evidence" value="ECO:0007669"/>
    <property type="project" value="TreeGrafter"/>
</dbReference>
<dbReference type="GO" id="GO:0005034">
    <property type="term" value="F:osmosensor activity"/>
    <property type="evidence" value="ECO:0007669"/>
    <property type="project" value="InterPro"/>
</dbReference>
<dbReference type="AlphaFoldDB" id="A0A059IY11"/>
<sequence length="362" mass="37342">MGSSTYSSHPTASETSTSGSNTSTSRPSTMTTITTTRPSHTPTPTPTTPSSTAPISTNTETTLSVPTSIIIQTSTTTATSATATHSPKPLPYMISPPNAKPPPPDSVLIQLGFNASLPYEFIALNTDVVSQIFTFMPLGVSYAVEIDKNETPVTGIGQYDRGTKKGYTTALVLCYIPNDVYKLLATSLTTPQSRLYTNPDQSTFTLMSMIDSSIPLLAGGQPVPGGGTAPYPGGLPGSGNNGGNGDGTDGDENKGKGPGGSAGATGIKPTAVGIGLGVVGGAALYGAAMFFVARRYRKKRNLHRRSDSLTSGMGSPTPYHDEQRAGSPFAGTTMNDRYSGAGSGRTAQISAPVMAENSLGWN</sequence>
<reference evidence="3 4" key="1">
    <citation type="submission" date="2014-02" db="EMBL/GenBank/DDBJ databases">
        <title>The Genome Sequence of Trichophyton interdigitale MR816.</title>
        <authorList>
            <consortium name="The Broad Institute Genomics Platform"/>
            <person name="Cuomo C.A."/>
            <person name="White T.C."/>
            <person name="Graser Y."/>
            <person name="Martinez-Rossi N."/>
            <person name="Heitman J."/>
            <person name="Young S.K."/>
            <person name="Zeng Q."/>
            <person name="Gargeya S."/>
            <person name="Abouelleil A."/>
            <person name="Alvarado L."/>
            <person name="Chapman S.B."/>
            <person name="Gainer-Dewar J."/>
            <person name="Goldberg J."/>
            <person name="Griggs A."/>
            <person name="Gujja S."/>
            <person name="Hansen M."/>
            <person name="Howarth C."/>
            <person name="Imamovic A."/>
            <person name="Larimer J."/>
            <person name="Martinez D."/>
            <person name="Murphy C."/>
            <person name="Pearson M.D."/>
            <person name="Persinoti G."/>
            <person name="Poon T."/>
            <person name="Priest M."/>
            <person name="Roberts A.D."/>
            <person name="Saif S."/>
            <person name="Shea T.D."/>
            <person name="Sykes S.N."/>
            <person name="Wortman J."/>
            <person name="Nusbaum C."/>
            <person name="Birren B."/>
        </authorList>
    </citation>
    <scope>NUCLEOTIDE SEQUENCE [LARGE SCALE GENOMIC DNA]</scope>
    <source>
        <strain evidence="3 4">MR816</strain>
    </source>
</reference>
<evidence type="ECO:0000256" key="2">
    <source>
        <dbReference type="SAM" id="Phobius"/>
    </source>
</evidence>
<dbReference type="GO" id="GO:0005576">
    <property type="term" value="C:extracellular region"/>
    <property type="evidence" value="ECO:0007669"/>
    <property type="project" value="TreeGrafter"/>
</dbReference>
<dbReference type="GO" id="GO:0030427">
    <property type="term" value="C:site of polarized growth"/>
    <property type="evidence" value="ECO:0007669"/>
    <property type="project" value="TreeGrafter"/>
</dbReference>
<feature type="region of interest" description="Disordered" evidence="1">
    <location>
        <begin position="303"/>
        <end position="345"/>
    </location>
</feature>
<dbReference type="STRING" id="1215338.A0A059IY11"/>
<protein>
    <recommendedName>
        <fullName evidence="5">Mid2 domain-containing protein</fullName>
    </recommendedName>
</protein>
<name>A0A059IY11_TRIIM</name>
<dbReference type="PANTHER" id="PTHR35778">
    <property type="entry name" value="SIGNALING MUCIN HKR1-RELATED"/>
    <property type="match status" value="1"/>
</dbReference>
<dbReference type="Proteomes" id="UP000024533">
    <property type="component" value="Unassembled WGS sequence"/>
</dbReference>
<keyword evidence="4" id="KW-1185">Reference proteome</keyword>
<comment type="caution">
    <text evidence="3">The sequence shown here is derived from an EMBL/GenBank/DDBJ whole genome shotgun (WGS) entry which is preliminary data.</text>
</comment>
<dbReference type="GO" id="GO:0006972">
    <property type="term" value="P:hyperosmotic response"/>
    <property type="evidence" value="ECO:0007669"/>
    <property type="project" value="TreeGrafter"/>
</dbReference>
<dbReference type="OMA" id="QIFAWMS"/>
<feature type="compositionally biased region" description="Gly residues" evidence="1">
    <location>
        <begin position="222"/>
        <end position="247"/>
    </location>
</feature>
<feature type="transmembrane region" description="Helical" evidence="2">
    <location>
        <begin position="271"/>
        <end position="293"/>
    </location>
</feature>
<evidence type="ECO:0000256" key="1">
    <source>
        <dbReference type="SAM" id="MobiDB-lite"/>
    </source>
</evidence>
<dbReference type="GO" id="GO:0030010">
    <property type="term" value="P:establishment of cell polarity"/>
    <property type="evidence" value="ECO:0007669"/>
    <property type="project" value="TreeGrafter"/>
</dbReference>
<dbReference type="HOGENOM" id="CLU_050100_0_0_1"/>
<dbReference type="EMBL" id="AOKY01000889">
    <property type="protein sequence ID" value="KDB20112.1"/>
    <property type="molecule type" value="Genomic_DNA"/>
</dbReference>
<feature type="region of interest" description="Disordered" evidence="1">
    <location>
        <begin position="221"/>
        <end position="265"/>
    </location>
</feature>
<feature type="compositionally biased region" description="Low complexity" evidence="1">
    <location>
        <begin position="11"/>
        <end position="40"/>
    </location>
</feature>
<dbReference type="InterPro" id="IPR039295">
    <property type="entry name" value="MSB2"/>
</dbReference>
<evidence type="ECO:0000313" key="4">
    <source>
        <dbReference type="Proteomes" id="UP000024533"/>
    </source>
</evidence>